<dbReference type="GO" id="GO:0020037">
    <property type="term" value="F:heme binding"/>
    <property type="evidence" value="ECO:0007669"/>
    <property type="project" value="InterPro"/>
</dbReference>
<organism evidence="2">
    <name type="scientific">Pedobacter sp. KACC 23697</name>
    <dbReference type="NCBI Taxonomy" id="3149230"/>
    <lineage>
        <taxon>Bacteria</taxon>
        <taxon>Pseudomonadati</taxon>
        <taxon>Bacteroidota</taxon>
        <taxon>Sphingobacteriia</taxon>
        <taxon>Sphingobacteriales</taxon>
        <taxon>Sphingobacteriaceae</taxon>
        <taxon>Pedobacter</taxon>
    </lineage>
</organism>
<dbReference type="InterPro" id="IPR001128">
    <property type="entry name" value="Cyt_P450"/>
</dbReference>
<dbReference type="PANTHER" id="PTHR46696">
    <property type="entry name" value="P450, PUTATIVE (EUROFUNG)-RELATED"/>
    <property type="match status" value="1"/>
</dbReference>
<dbReference type="AlphaFoldDB" id="A0AAU7KAL9"/>
<dbReference type="GO" id="GO:0004497">
    <property type="term" value="F:monooxygenase activity"/>
    <property type="evidence" value="ECO:0007669"/>
    <property type="project" value="InterPro"/>
</dbReference>
<comment type="similarity">
    <text evidence="1">Belongs to the cytochrome P450 family.</text>
</comment>
<dbReference type="PANTHER" id="PTHR46696:SF1">
    <property type="entry name" value="CYTOCHROME P450 YJIB-RELATED"/>
    <property type="match status" value="1"/>
</dbReference>
<reference evidence="2" key="1">
    <citation type="submission" date="2024-05" db="EMBL/GenBank/DDBJ databases">
        <authorList>
            <person name="Kim S."/>
            <person name="Heo J."/>
            <person name="Choi H."/>
            <person name="Choi Y."/>
            <person name="Kwon S.-W."/>
            <person name="Kim Y."/>
        </authorList>
    </citation>
    <scope>NUCLEOTIDE SEQUENCE</scope>
    <source>
        <strain evidence="2">KACC 23697</strain>
    </source>
</reference>
<protein>
    <submittedName>
        <fullName evidence="2">Cytochrome P450</fullName>
    </submittedName>
</protein>
<dbReference type="Gene3D" id="1.10.630.10">
    <property type="entry name" value="Cytochrome P450"/>
    <property type="match status" value="1"/>
</dbReference>
<name>A0AAU7KAL9_9SPHI</name>
<evidence type="ECO:0000313" key="2">
    <source>
        <dbReference type="EMBL" id="XBO49571.1"/>
    </source>
</evidence>
<dbReference type="PRINTS" id="PR00359">
    <property type="entry name" value="BP450"/>
</dbReference>
<evidence type="ECO:0000256" key="1">
    <source>
        <dbReference type="ARBA" id="ARBA00010617"/>
    </source>
</evidence>
<dbReference type="GO" id="GO:0016705">
    <property type="term" value="F:oxidoreductase activity, acting on paired donors, with incorporation or reduction of molecular oxygen"/>
    <property type="evidence" value="ECO:0007669"/>
    <property type="project" value="InterPro"/>
</dbReference>
<dbReference type="InterPro" id="IPR002397">
    <property type="entry name" value="Cyt_P450_B"/>
</dbReference>
<accession>A0AAU7KAL9</accession>
<proteinExistence type="inferred from homology"/>
<dbReference type="RefSeq" id="WP_406826884.1">
    <property type="nucleotide sequence ID" value="NZ_CP157485.1"/>
</dbReference>
<dbReference type="Pfam" id="PF00067">
    <property type="entry name" value="p450"/>
    <property type="match status" value="1"/>
</dbReference>
<dbReference type="InterPro" id="IPR036396">
    <property type="entry name" value="Cyt_P450_sf"/>
</dbReference>
<dbReference type="GO" id="GO:0005506">
    <property type="term" value="F:iron ion binding"/>
    <property type="evidence" value="ECO:0007669"/>
    <property type="project" value="InterPro"/>
</dbReference>
<sequence>MIINANEPQYSIADPYPWYKWVQQEKPIFRTPEGMWMITGYEDAMLLLSDPRCSHWGQDSQIFQYLSPVEKAIAQTLHALAPGHTPAFRKQIMHQLAARTLQVDEDEMKQQADEILTGLRSSTRIEFMNDYAHPFTFGTICRVMGVPQEEVSAFSKIVSGLKGGYLSFVDEKSWENGEDEPKKIFIDTLRRLIGLKRQKPGKDLCSAILAVVPDGNGDDSFIISLMVLLFYAGHQNMMNFMGNALIALQGRVEDQSMLRESLPLAITSVDELIRYDSPLQSVLLITQEAINLHGTTIPAGSQLLISIGAANRDPAKFENPDQLILGRRPNHLGFGAGAFRCIGARLAQIQGGIGLHRFFAYLNSYAIADHVSWSHFSVQRGPSSILLDINWNHEK</sequence>
<dbReference type="EMBL" id="CP157485">
    <property type="protein sequence ID" value="XBO49571.1"/>
    <property type="molecule type" value="Genomic_DNA"/>
</dbReference>
<gene>
    <name evidence="2" type="ORF">ABEG20_08155</name>
</gene>
<dbReference type="SUPFAM" id="SSF48264">
    <property type="entry name" value="Cytochrome P450"/>
    <property type="match status" value="1"/>
</dbReference>